<evidence type="ECO:0000313" key="5">
    <source>
        <dbReference type="Proteomes" id="UP001183414"/>
    </source>
</evidence>
<feature type="transmembrane region" description="Helical" evidence="2">
    <location>
        <begin position="224"/>
        <end position="249"/>
    </location>
</feature>
<dbReference type="GO" id="GO:0016746">
    <property type="term" value="F:acyltransferase activity"/>
    <property type="evidence" value="ECO:0007669"/>
    <property type="project" value="UniProtKB-KW"/>
</dbReference>
<name>A0ABU2NYI8_9ACTN</name>
<keyword evidence="2" id="KW-0472">Membrane</keyword>
<sequence>MEGTRTPFFDNAKYLAIVLVACAHFWEPYRADSRTALALYLFVYAFHMPAFIVVSGYFSRSFTLGPRRVRRLIAGLLVPYLLFEIAYTLFRRWAEPDPGYPVNPVDPLFLNWFLLALFLWRLTAPLWRAVRWPLPLAVALSVLSTVTPGVGPDLDLQRVLQFLPFFVLGMLLEPRHFALLRDRRVRWAAVPVAAGALAFAYWAAPRMSHVWLYHRQSAQDLGVPAPAGAAMALALFGCSLLLTACFLAWVPSRHTWYTALGTGTLYGYLLHGFLVKGSVYWGWYGPPWVGSPAGMVAVTLAAAVLVTLLCTHPVRRVFRCAVEPRLDWLFRDDRGERTGTAGRQPTGRPEAEPSSVPEHKVRS</sequence>
<dbReference type="Proteomes" id="UP001183414">
    <property type="component" value="Unassembled WGS sequence"/>
</dbReference>
<protein>
    <submittedName>
        <fullName evidence="4">Acyltransferase family protein</fullName>
    </submittedName>
</protein>
<feature type="transmembrane region" description="Helical" evidence="2">
    <location>
        <begin position="71"/>
        <end position="90"/>
    </location>
</feature>
<feature type="transmembrane region" description="Helical" evidence="2">
    <location>
        <begin position="287"/>
        <end position="309"/>
    </location>
</feature>
<evidence type="ECO:0000259" key="3">
    <source>
        <dbReference type="Pfam" id="PF01757"/>
    </source>
</evidence>
<comment type="caution">
    <text evidence="4">The sequence shown here is derived from an EMBL/GenBank/DDBJ whole genome shotgun (WGS) entry which is preliminary data.</text>
</comment>
<dbReference type="RefSeq" id="WP_311674950.1">
    <property type="nucleotide sequence ID" value="NZ_JAVREQ010000021.1"/>
</dbReference>
<gene>
    <name evidence="4" type="ORF">RM572_21120</name>
</gene>
<dbReference type="Pfam" id="PF01757">
    <property type="entry name" value="Acyl_transf_3"/>
    <property type="match status" value="1"/>
</dbReference>
<evidence type="ECO:0000256" key="2">
    <source>
        <dbReference type="SAM" id="Phobius"/>
    </source>
</evidence>
<evidence type="ECO:0000256" key="1">
    <source>
        <dbReference type="SAM" id="MobiDB-lite"/>
    </source>
</evidence>
<keyword evidence="2" id="KW-1133">Transmembrane helix</keyword>
<dbReference type="PANTHER" id="PTHR37312">
    <property type="entry name" value="MEMBRANE-BOUND ACYLTRANSFERASE YKRP-RELATED"/>
    <property type="match status" value="1"/>
</dbReference>
<feature type="transmembrane region" description="Helical" evidence="2">
    <location>
        <begin position="102"/>
        <end position="120"/>
    </location>
</feature>
<feature type="transmembrane region" description="Helical" evidence="2">
    <location>
        <begin position="185"/>
        <end position="204"/>
    </location>
</feature>
<organism evidence="4 5">
    <name type="scientific">Streptomyces hazeniae</name>
    <dbReference type="NCBI Taxonomy" id="3075538"/>
    <lineage>
        <taxon>Bacteria</taxon>
        <taxon>Bacillati</taxon>
        <taxon>Actinomycetota</taxon>
        <taxon>Actinomycetes</taxon>
        <taxon>Kitasatosporales</taxon>
        <taxon>Streptomycetaceae</taxon>
        <taxon>Streptomyces</taxon>
    </lineage>
</organism>
<dbReference type="InterPro" id="IPR052734">
    <property type="entry name" value="Nod_factor_acetyltransferase"/>
</dbReference>
<keyword evidence="5" id="KW-1185">Reference proteome</keyword>
<reference evidence="5" key="1">
    <citation type="submission" date="2023-07" db="EMBL/GenBank/DDBJ databases">
        <title>30 novel species of actinomycetes from the DSMZ collection.</title>
        <authorList>
            <person name="Nouioui I."/>
        </authorList>
    </citation>
    <scope>NUCLEOTIDE SEQUENCE [LARGE SCALE GENOMIC DNA]</scope>
    <source>
        <strain evidence="5">DSM 42041</strain>
    </source>
</reference>
<proteinExistence type="predicted"/>
<keyword evidence="2" id="KW-0812">Transmembrane</keyword>
<keyword evidence="4" id="KW-0012">Acyltransferase</keyword>
<evidence type="ECO:0000313" key="4">
    <source>
        <dbReference type="EMBL" id="MDT0381263.1"/>
    </source>
</evidence>
<feature type="transmembrane region" description="Helical" evidence="2">
    <location>
        <begin position="37"/>
        <end position="59"/>
    </location>
</feature>
<keyword evidence="4" id="KW-0808">Transferase</keyword>
<feature type="region of interest" description="Disordered" evidence="1">
    <location>
        <begin position="335"/>
        <end position="363"/>
    </location>
</feature>
<feature type="transmembrane region" description="Helical" evidence="2">
    <location>
        <begin position="256"/>
        <end position="275"/>
    </location>
</feature>
<dbReference type="InterPro" id="IPR002656">
    <property type="entry name" value="Acyl_transf_3_dom"/>
</dbReference>
<dbReference type="PANTHER" id="PTHR37312:SF1">
    <property type="entry name" value="MEMBRANE-BOUND ACYLTRANSFERASE YKRP-RELATED"/>
    <property type="match status" value="1"/>
</dbReference>
<feature type="domain" description="Acyltransferase 3" evidence="3">
    <location>
        <begin position="8"/>
        <end position="305"/>
    </location>
</feature>
<dbReference type="EMBL" id="JAVREQ010000021">
    <property type="protein sequence ID" value="MDT0381263.1"/>
    <property type="molecule type" value="Genomic_DNA"/>
</dbReference>
<accession>A0ABU2NYI8</accession>